<dbReference type="EMBL" id="CP012898">
    <property type="protein sequence ID" value="ALJ05175.1"/>
    <property type="molecule type" value="Genomic_DNA"/>
</dbReference>
<dbReference type="RefSeq" id="WP_054727196.1">
    <property type="nucleotide sequence ID" value="NZ_CP012898.1"/>
</dbReference>
<dbReference type="GO" id="GO:0016301">
    <property type="term" value="F:kinase activity"/>
    <property type="evidence" value="ECO:0007669"/>
    <property type="project" value="UniProtKB-KW"/>
</dbReference>
<dbReference type="OrthoDB" id="5288719at2"/>
<keyword evidence="1" id="KW-0808">Transferase</keyword>
<keyword evidence="1" id="KW-0418">Kinase</keyword>
<dbReference type="NCBIfam" id="NF040656">
    <property type="entry name" value="GHMP_GYDIA"/>
    <property type="match status" value="1"/>
</dbReference>
<dbReference type="Proteomes" id="UP000057981">
    <property type="component" value="Chromosome"/>
</dbReference>
<name>A0A0P0CQS5_9FLAO</name>
<dbReference type="InterPro" id="IPR047765">
    <property type="entry name" value="GHMP_GYDIA-like"/>
</dbReference>
<gene>
    <name evidence="1" type="ORF">APS56_08575</name>
</gene>
<evidence type="ECO:0000313" key="2">
    <source>
        <dbReference type="Proteomes" id="UP000057981"/>
    </source>
</evidence>
<sequence length="301" mass="33812">MKRFNSHGKLLLTGEYVVLDGALSLAIPTKFGQSLTATPINEPKLIWKSYDEEGQIWFENTFLVDEITDSKHPVNDINSRLIQILNAVKQLNPNFLNSDNGYKVITTLDFPKNWGLGTSSTLINNLAQWAQVDAYKLLELTFGGSGYDIACAQNNNPISYQLNQGTPVVKQINFNPAFKEHLYFVYLNKKQNSRDGIAHYKANKGNIVSYISEISHITTEMSSSTNLHDFEKLINLHETIISKITKQIPVKSLLFQDFAGQIKSLGAWGGDFILATSKNNPTSYFKNKGHDTVISFKDMIL</sequence>
<dbReference type="SUPFAM" id="SSF54211">
    <property type="entry name" value="Ribosomal protein S5 domain 2-like"/>
    <property type="match status" value="1"/>
</dbReference>
<dbReference type="PATRIC" id="fig|1736674.3.peg.1753"/>
<accession>A0A0P0CQS5</accession>
<dbReference type="InterPro" id="IPR014721">
    <property type="entry name" value="Ribsml_uS5_D2-typ_fold_subgr"/>
</dbReference>
<reference evidence="1 2" key="1">
    <citation type="submission" date="2015-10" db="EMBL/GenBank/DDBJ databases">
        <authorList>
            <person name="Gilbert D.G."/>
        </authorList>
    </citation>
    <scope>NUCLEOTIDE SEQUENCE [LARGE SCALE GENOMIC DNA]</scope>
    <source>
        <strain evidence="2">HZ-22</strain>
    </source>
</reference>
<keyword evidence="2" id="KW-1185">Reference proteome</keyword>
<organism evidence="1 2">
    <name type="scientific">Pseudalgibacter alginicilyticus</name>
    <dbReference type="NCBI Taxonomy" id="1736674"/>
    <lineage>
        <taxon>Bacteria</taxon>
        <taxon>Pseudomonadati</taxon>
        <taxon>Bacteroidota</taxon>
        <taxon>Flavobacteriia</taxon>
        <taxon>Flavobacteriales</taxon>
        <taxon>Flavobacteriaceae</taxon>
        <taxon>Pseudalgibacter</taxon>
    </lineage>
</organism>
<dbReference type="Gene3D" id="3.30.230.10">
    <property type="match status" value="1"/>
</dbReference>
<proteinExistence type="predicted"/>
<dbReference type="KEGG" id="ahz:APS56_08575"/>
<protein>
    <submittedName>
        <fullName evidence="1">GHMP kinase</fullName>
    </submittedName>
</protein>
<dbReference type="AlphaFoldDB" id="A0A0P0CQS5"/>
<dbReference type="STRING" id="1736674.APS56_08575"/>
<dbReference type="InterPro" id="IPR020568">
    <property type="entry name" value="Ribosomal_Su5_D2-typ_SF"/>
</dbReference>
<evidence type="ECO:0000313" key="1">
    <source>
        <dbReference type="EMBL" id="ALJ05175.1"/>
    </source>
</evidence>